<feature type="coiled-coil region" evidence="1">
    <location>
        <begin position="178"/>
        <end position="205"/>
    </location>
</feature>
<feature type="compositionally biased region" description="Basic and acidic residues" evidence="2">
    <location>
        <begin position="7"/>
        <end position="28"/>
    </location>
</feature>
<sequence length="230" mass="24879">MEEETDPWEKQIREGEVTERSEMEEATDPWEKQIGEAVSKLGACCRRVRDLVFHGVPSFLFEPRTIHTSDPEFGAEQLALAEEQLGNASSRLAEAAAWMEAAEMLALRSGGRSPASPLSSIDALLLADRDNTPLWRALGNLQKARALAEDLFGAMERSRGHMGAAALLLDHPAVPGVDDCIEAEREAAETELDAAEELAEEIETLVGAACQFLGVSASTQASLDSDSEDL</sequence>
<protein>
    <submittedName>
        <fullName evidence="3">Uncharacterized protein</fullName>
    </submittedName>
</protein>
<dbReference type="PANTHER" id="PTHR35356">
    <property type="entry name" value="OS01G0156300 PROTEIN-RELATED"/>
    <property type="match status" value="1"/>
</dbReference>
<evidence type="ECO:0000313" key="4">
    <source>
        <dbReference type="Proteomes" id="UP000324897"/>
    </source>
</evidence>
<accession>A0A5J9UE69</accession>
<proteinExistence type="predicted"/>
<name>A0A5J9UE69_9POAL</name>
<comment type="caution">
    <text evidence="3">The sequence shown here is derived from an EMBL/GenBank/DDBJ whole genome shotgun (WGS) entry which is preliminary data.</text>
</comment>
<dbReference type="InterPro" id="IPR010535">
    <property type="entry name" value="DUF1110"/>
</dbReference>
<dbReference type="Gramene" id="TVU21754">
    <property type="protein sequence ID" value="TVU21754"/>
    <property type="gene ID" value="EJB05_31411"/>
</dbReference>
<dbReference type="OrthoDB" id="713843at2759"/>
<evidence type="ECO:0000313" key="3">
    <source>
        <dbReference type="EMBL" id="TVU21754.1"/>
    </source>
</evidence>
<gene>
    <name evidence="3" type="ORF">EJB05_31411</name>
</gene>
<feature type="region of interest" description="Disordered" evidence="2">
    <location>
        <begin position="1"/>
        <end position="28"/>
    </location>
</feature>
<dbReference type="Proteomes" id="UP000324897">
    <property type="component" value="Unassembled WGS sequence"/>
</dbReference>
<organism evidence="3 4">
    <name type="scientific">Eragrostis curvula</name>
    <name type="common">weeping love grass</name>
    <dbReference type="NCBI Taxonomy" id="38414"/>
    <lineage>
        <taxon>Eukaryota</taxon>
        <taxon>Viridiplantae</taxon>
        <taxon>Streptophyta</taxon>
        <taxon>Embryophyta</taxon>
        <taxon>Tracheophyta</taxon>
        <taxon>Spermatophyta</taxon>
        <taxon>Magnoliopsida</taxon>
        <taxon>Liliopsida</taxon>
        <taxon>Poales</taxon>
        <taxon>Poaceae</taxon>
        <taxon>PACMAD clade</taxon>
        <taxon>Chloridoideae</taxon>
        <taxon>Eragrostideae</taxon>
        <taxon>Eragrostidinae</taxon>
        <taxon>Eragrostis</taxon>
    </lineage>
</organism>
<dbReference type="AlphaFoldDB" id="A0A5J9UE69"/>
<dbReference type="EMBL" id="RWGY01000026">
    <property type="protein sequence ID" value="TVU21754.1"/>
    <property type="molecule type" value="Genomic_DNA"/>
</dbReference>
<evidence type="ECO:0000256" key="1">
    <source>
        <dbReference type="SAM" id="Coils"/>
    </source>
</evidence>
<dbReference type="Pfam" id="PF06533">
    <property type="entry name" value="DUF1110"/>
    <property type="match status" value="1"/>
</dbReference>
<reference evidence="3 4" key="1">
    <citation type="journal article" date="2019" name="Sci. Rep.">
        <title>A high-quality genome of Eragrostis curvula grass provides insights into Poaceae evolution and supports new strategies to enhance forage quality.</title>
        <authorList>
            <person name="Carballo J."/>
            <person name="Santos B.A.C.M."/>
            <person name="Zappacosta D."/>
            <person name="Garbus I."/>
            <person name="Selva J.P."/>
            <person name="Gallo C.A."/>
            <person name="Diaz A."/>
            <person name="Albertini E."/>
            <person name="Caccamo M."/>
            <person name="Echenique V."/>
        </authorList>
    </citation>
    <scope>NUCLEOTIDE SEQUENCE [LARGE SCALE GENOMIC DNA]</scope>
    <source>
        <strain evidence="4">cv. Victoria</strain>
        <tissue evidence="3">Leaf</tissue>
    </source>
</reference>
<evidence type="ECO:0000256" key="2">
    <source>
        <dbReference type="SAM" id="MobiDB-lite"/>
    </source>
</evidence>
<dbReference type="PANTHER" id="PTHR35356:SF3">
    <property type="entry name" value="OS01G0156300 PROTEIN"/>
    <property type="match status" value="1"/>
</dbReference>
<keyword evidence="1" id="KW-0175">Coiled coil</keyword>
<keyword evidence="4" id="KW-1185">Reference proteome</keyword>